<feature type="region of interest" description="Disordered" evidence="1">
    <location>
        <begin position="1"/>
        <end position="65"/>
    </location>
</feature>
<proteinExistence type="predicted"/>
<organism evidence="2 3">
    <name type="scientific">Mycetomoellerius zeteki</name>
    <dbReference type="NCBI Taxonomy" id="64791"/>
    <lineage>
        <taxon>Eukaryota</taxon>
        <taxon>Metazoa</taxon>
        <taxon>Ecdysozoa</taxon>
        <taxon>Arthropoda</taxon>
        <taxon>Hexapoda</taxon>
        <taxon>Insecta</taxon>
        <taxon>Pterygota</taxon>
        <taxon>Neoptera</taxon>
        <taxon>Endopterygota</taxon>
        <taxon>Hymenoptera</taxon>
        <taxon>Apocrita</taxon>
        <taxon>Aculeata</taxon>
        <taxon>Formicoidea</taxon>
        <taxon>Formicidae</taxon>
        <taxon>Myrmicinae</taxon>
        <taxon>Mycetomoellerius</taxon>
    </lineage>
</organism>
<feature type="compositionally biased region" description="Basic and acidic residues" evidence="1">
    <location>
        <begin position="98"/>
        <end position="121"/>
    </location>
</feature>
<keyword evidence="3" id="KW-1185">Reference proteome</keyword>
<evidence type="ECO:0000313" key="3">
    <source>
        <dbReference type="Proteomes" id="UP000075809"/>
    </source>
</evidence>
<protein>
    <submittedName>
        <fullName evidence="2">Uncharacterized protein</fullName>
    </submittedName>
</protein>
<reference evidence="2 3" key="1">
    <citation type="submission" date="2015-09" db="EMBL/GenBank/DDBJ databases">
        <title>Trachymyrmex zeteki WGS genome.</title>
        <authorList>
            <person name="Nygaard S."/>
            <person name="Hu H."/>
            <person name="Boomsma J."/>
            <person name="Zhang G."/>
        </authorList>
    </citation>
    <scope>NUCLEOTIDE SEQUENCE [LARGE SCALE GENOMIC DNA]</scope>
    <source>
        <strain evidence="2">Tzet28-1</strain>
        <tissue evidence="2">Whole body</tissue>
    </source>
</reference>
<accession>A0A151X1I8</accession>
<evidence type="ECO:0000313" key="2">
    <source>
        <dbReference type="EMBL" id="KYQ54269.1"/>
    </source>
</evidence>
<sequence length="135" mass="15447">FCWGSIRSGAHHQGSRQPLYPDRRAGSLSTGNVYQETSKRTKGLVSRGGGNIPRATSSESVSRNEDEFVLRRGLIVRSQWSTISGLCTGLKHIRTYAERGKNEEREQKAKNKREKERKDMNPEDEVEVSERRERE</sequence>
<gene>
    <name evidence="2" type="ORF">ALC60_06813</name>
</gene>
<feature type="region of interest" description="Disordered" evidence="1">
    <location>
        <begin position="98"/>
        <end position="135"/>
    </location>
</feature>
<dbReference type="EMBL" id="KQ982585">
    <property type="protein sequence ID" value="KYQ54269.1"/>
    <property type="molecule type" value="Genomic_DNA"/>
</dbReference>
<evidence type="ECO:0000256" key="1">
    <source>
        <dbReference type="SAM" id="MobiDB-lite"/>
    </source>
</evidence>
<dbReference type="AlphaFoldDB" id="A0A151X1I8"/>
<name>A0A151X1I8_9HYME</name>
<feature type="non-terminal residue" evidence="2">
    <location>
        <position position="1"/>
    </location>
</feature>
<feature type="compositionally biased region" description="Polar residues" evidence="1">
    <location>
        <begin position="27"/>
        <end position="36"/>
    </location>
</feature>
<dbReference type="Proteomes" id="UP000075809">
    <property type="component" value="Unassembled WGS sequence"/>
</dbReference>